<evidence type="ECO:0000259" key="8">
    <source>
        <dbReference type="Pfam" id="PF05699"/>
    </source>
</evidence>
<dbReference type="InterPro" id="IPR025525">
    <property type="entry name" value="hAT-like_transposase_RNase-H"/>
</dbReference>
<dbReference type="PANTHER" id="PTHR46481">
    <property type="entry name" value="ZINC FINGER BED DOMAIN-CONTAINING PROTEIN 4"/>
    <property type="match status" value="1"/>
</dbReference>
<dbReference type="EMBL" id="JAYDYQ010001087">
    <property type="protein sequence ID" value="KAK4492557.1"/>
    <property type="molecule type" value="Genomic_DNA"/>
</dbReference>
<dbReference type="InterPro" id="IPR052035">
    <property type="entry name" value="ZnF_BED_domain_contain"/>
</dbReference>
<feature type="compositionally biased region" description="Basic and acidic residues" evidence="7">
    <location>
        <begin position="229"/>
        <end position="239"/>
    </location>
</feature>
<evidence type="ECO:0000256" key="1">
    <source>
        <dbReference type="ARBA" id="ARBA00004123"/>
    </source>
</evidence>
<evidence type="ECO:0000256" key="2">
    <source>
        <dbReference type="ARBA" id="ARBA00022723"/>
    </source>
</evidence>
<dbReference type="Proteomes" id="UP001291926">
    <property type="component" value="Unassembled WGS sequence"/>
</dbReference>
<feature type="domain" description="HAT C-terminal dimerisation" evidence="8">
    <location>
        <begin position="733"/>
        <end position="812"/>
    </location>
</feature>
<evidence type="ECO:0008006" key="12">
    <source>
        <dbReference type="Google" id="ProtNLM"/>
    </source>
</evidence>
<keyword evidence="2" id="KW-0479">Metal-binding</keyword>
<keyword evidence="6" id="KW-0539">Nucleus</keyword>
<keyword evidence="3" id="KW-0863">Zinc-finger</keyword>
<comment type="caution">
    <text evidence="10">The sequence shown here is derived from an EMBL/GenBank/DDBJ whole genome shotgun (WGS) entry which is preliminary data.</text>
</comment>
<keyword evidence="5" id="KW-0238">DNA-binding</keyword>
<dbReference type="Pfam" id="PF14372">
    <property type="entry name" value="hAT-like_RNase-H"/>
    <property type="match status" value="1"/>
</dbReference>
<dbReference type="InterPro" id="IPR012337">
    <property type="entry name" value="RNaseH-like_sf"/>
</dbReference>
<evidence type="ECO:0000256" key="7">
    <source>
        <dbReference type="SAM" id="MobiDB-lite"/>
    </source>
</evidence>
<dbReference type="Pfam" id="PF05699">
    <property type="entry name" value="Dimer_Tnp_hAT"/>
    <property type="match status" value="1"/>
</dbReference>
<feature type="region of interest" description="Disordered" evidence="7">
    <location>
        <begin position="229"/>
        <end position="251"/>
    </location>
</feature>
<accession>A0ABR0DTM4</accession>
<reference evidence="10 11" key="1">
    <citation type="journal article" date="2023" name="bioRxiv">
        <title>Genome report: Whole genome sequence and annotation of Penstemon davidsonii.</title>
        <authorList>
            <person name="Ostevik K.L."/>
            <person name="Alabady M."/>
            <person name="Zhang M."/>
            <person name="Rausher M.D."/>
        </authorList>
    </citation>
    <scope>NUCLEOTIDE SEQUENCE [LARGE SCALE GENOMIC DNA]</scope>
    <source>
        <strain evidence="10">DNT005</strain>
        <tissue evidence="10">Whole leaf</tissue>
    </source>
</reference>
<evidence type="ECO:0000256" key="4">
    <source>
        <dbReference type="ARBA" id="ARBA00022833"/>
    </source>
</evidence>
<protein>
    <recommendedName>
        <fullName evidence="12">Transposase</fullName>
    </recommendedName>
</protein>
<gene>
    <name evidence="10" type="ORF">RD792_003369</name>
</gene>
<evidence type="ECO:0000256" key="3">
    <source>
        <dbReference type="ARBA" id="ARBA00022771"/>
    </source>
</evidence>
<dbReference type="InterPro" id="IPR008906">
    <property type="entry name" value="HATC_C_dom"/>
</dbReference>
<evidence type="ECO:0000256" key="5">
    <source>
        <dbReference type="ARBA" id="ARBA00023125"/>
    </source>
</evidence>
<evidence type="ECO:0000313" key="10">
    <source>
        <dbReference type="EMBL" id="KAK4492557.1"/>
    </source>
</evidence>
<proteinExistence type="predicted"/>
<keyword evidence="4" id="KW-0862">Zinc</keyword>
<evidence type="ECO:0000259" key="9">
    <source>
        <dbReference type="Pfam" id="PF14372"/>
    </source>
</evidence>
<evidence type="ECO:0000313" key="11">
    <source>
        <dbReference type="Proteomes" id="UP001291926"/>
    </source>
</evidence>
<name>A0ABR0DTM4_9LAMI</name>
<keyword evidence="11" id="KW-1185">Reference proteome</keyword>
<dbReference type="SUPFAM" id="SSF53098">
    <property type="entry name" value="Ribonuclease H-like"/>
    <property type="match status" value="1"/>
</dbReference>
<dbReference type="PANTHER" id="PTHR46481:SF10">
    <property type="entry name" value="ZINC FINGER BED DOMAIN-CONTAINING PROTEIN 39"/>
    <property type="match status" value="1"/>
</dbReference>
<feature type="domain" description="hAT-like transposase RNase-H fold" evidence="9">
    <location>
        <begin position="589"/>
        <end position="688"/>
    </location>
</feature>
<evidence type="ECO:0000256" key="6">
    <source>
        <dbReference type="ARBA" id="ARBA00023242"/>
    </source>
</evidence>
<sequence>MPPPAGIGAQGDRIPMVVPAMVKQPQPPMLAELNEAFAKDAIIAWFRGEFAAANAIIDSLCGHLRQLDGGEPAAYQSAFAAIHRRRLNWIPILQMQKYYSIADVTTELKKVAEKKREESDVDAKKVNEEEVREKNLESSVVDEDITADESIDSEITDTAAAAATSFSSRRRCRLLLIPQPLPLPLPPPPAAAAASSSSSHRRCRLFVQIQRLRMSMFYSEYDNSDLHHFVDPSDDNGEHENEEPNDDLKRRMAWDNNTGTSSLLRHIENSCPNFKLLTSRGRRAKGLTEFKFDQMKSRKDFATAVIKHNYPFNMVEHKYFKVFLDGLNPNFDLHSRNTLRADVIEIYEEEKLKIANMLNDLTSKVSLTTDMWTSDHSRDPYCCLTVHYIDEDWKLNNKVIAFKKIPHPHDGTTLFEFVKEMLLLWNLDKKLCSVVVDNATANDSMIKKLKDWLCDAYIPFNEKLLHVRCSAHVLNLIVQDGLCQVTGLIENIRATVRYLNKSPAAEQKFESAKKHCKLEDKRSIAMDVANRWNSTYELLETALPLRDAFSRLSLMDNKYHHNPSNLEWKTAQIVMECLQAFYDATCHFSGRKYPTSNVFFPDVCEIKVKLMEWRDSEIGLLKEMSGPMQEKFDKYWDECSLVLAVAVVFDPRFKMQIVEYFYGEIYGSNALPYIQRVRNSLDDLFFSYGGNINSSSNEVGTSSNFIVEKRTKLSGFDRWCDKSRISSAVKKSELDTYLDEDRYPRARGVDTFNVLDWWKLNSLRLPILGKISRDILVVPATTVASESAFSVGGRLVDESRACLLPDVVETLIGETDLID</sequence>
<organism evidence="10 11">
    <name type="scientific">Penstemon davidsonii</name>
    <dbReference type="NCBI Taxonomy" id="160366"/>
    <lineage>
        <taxon>Eukaryota</taxon>
        <taxon>Viridiplantae</taxon>
        <taxon>Streptophyta</taxon>
        <taxon>Embryophyta</taxon>
        <taxon>Tracheophyta</taxon>
        <taxon>Spermatophyta</taxon>
        <taxon>Magnoliopsida</taxon>
        <taxon>eudicotyledons</taxon>
        <taxon>Gunneridae</taxon>
        <taxon>Pentapetalae</taxon>
        <taxon>asterids</taxon>
        <taxon>lamiids</taxon>
        <taxon>Lamiales</taxon>
        <taxon>Plantaginaceae</taxon>
        <taxon>Cheloneae</taxon>
        <taxon>Penstemon</taxon>
    </lineage>
</organism>
<comment type="subcellular location">
    <subcellularLocation>
        <location evidence="1">Nucleus</location>
    </subcellularLocation>
</comment>